<dbReference type="PATRIC" id="fig|1698273.3.peg.139"/>
<keyword evidence="4" id="KW-0547">Nucleotide-binding</keyword>
<dbReference type="InterPro" id="IPR013750">
    <property type="entry name" value="GHMP_kinase_C_dom"/>
</dbReference>
<reference evidence="12 13" key="1">
    <citation type="journal article" date="2016" name="Sci. Rep.">
        <title>Metabolic traits of an uncultured archaeal lineage -MSBL1- from brine pools of the Red Sea.</title>
        <authorList>
            <person name="Mwirichia R."/>
            <person name="Alam I."/>
            <person name="Rashid M."/>
            <person name="Vinu M."/>
            <person name="Ba-Alawi W."/>
            <person name="Anthony Kamau A."/>
            <person name="Kamanda Ngugi D."/>
            <person name="Goker M."/>
            <person name="Klenk H.P."/>
            <person name="Bajic V."/>
            <person name="Stingl U."/>
        </authorList>
    </citation>
    <scope>NUCLEOTIDE SEQUENCE [LARGE SCALE GENOMIC DNA]</scope>
    <source>
        <strain evidence="12">SCGC-AAA261D19</strain>
    </source>
</reference>
<dbReference type="Pfam" id="PF00288">
    <property type="entry name" value="GHMP_kinases_N"/>
    <property type="match status" value="1"/>
</dbReference>
<organism evidence="12 13">
    <name type="scientific">candidate division MSBL1 archaeon SCGC-AAA261D19</name>
    <dbReference type="NCBI Taxonomy" id="1698273"/>
    <lineage>
        <taxon>Archaea</taxon>
        <taxon>Methanobacteriati</taxon>
        <taxon>Methanobacteriota</taxon>
        <taxon>candidate division MSBL1</taxon>
    </lineage>
</organism>
<keyword evidence="13" id="KW-1185">Reference proteome</keyword>
<evidence type="ECO:0000256" key="1">
    <source>
        <dbReference type="ARBA" id="ARBA00022490"/>
    </source>
</evidence>
<keyword evidence="3" id="KW-0808">Transferase</keyword>
<dbReference type="EMBL" id="LHXX01000012">
    <property type="protein sequence ID" value="KXB02585.1"/>
    <property type="molecule type" value="Genomic_DNA"/>
</dbReference>
<dbReference type="InterPro" id="IPR014721">
    <property type="entry name" value="Ribsml_uS5_D2-typ_fold_subgr"/>
</dbReference>
<protein>
    <recommendedName>
        <fullName evidence="14">Mevalonate kinase</fullName>
    </recommendedName>
</protein>
<dbReference type="SUPFAM" id="SSF54211">
    <property type="entry name" value="Ribosomal protein S5 domain 2-like"/>
    <property type="match status" value="1"/>
</dbReference>
<dbReference type="InterPro" id="IPR020568">
    <property type="entry name" value="Ribosomal_Su5_D2-typ_SF"/>
</dbReference>
<keyword evidence="7" id="KW-0460">Magnesium</keyword>
<sequence length="322" mass="33879">MASAPGQIFLFGEHAVVYGQMALATTIGKYTGVRGKVRSDKRFKVSSKGVGKLSGKVGKLGDRWLIRSKTGDVEKLNYVTKATELTFDYIGKGKGLTLQIESDFPISSGLGSSSAVTVATIAAASKSLGETLSKEEVSELAFDTEMAVQGAASKTGVMAATYGNFIKVVGDRVEHVQNFPRLSILIGYTGVYARTPELIKVVKELKGSHPEIFELALEVIGEITRLGATALKQRDFKKAGTFMNINQTFLELLGASSPELRRLISAALQAGALGAKLTGAGGGGSMIAFSPGNSSKVAKAIEEKNGQAIIAKIGVEGLRVSD</sequence>
<name>A0A133V827_9EURY</name>
<dbReference type="Pfam" id="PF08544">
    <property type="entry name" value="GHMP_kinases_C"/>
    <property type="match status" value="1"/>
</dbReference>
<dbReference type="GO" id="GO:0019287">
    <property type="term" value="P:isopentenyl diphosphate biosynthetic process, mevalonate pathway"/>
    <property type="evidence" value="ECO:0007669"/>
    <property type="project" value="UniProtKB-UniPathway"/>
</dbReference>
<dbReference type="InterPro" id="IPR006205">
    <property type="entry name" value="Mev_gal_kin"/>
</dbReference>
<evidence type="ECO:0000256" key="5">
    <source>
        <dbReference type="ARBA" id="ARBA00022777"/>
    </source>
</evidence>
<dbReference type="NCBIfam" id="TIGR00549">
    <property type="entry name" value="mevalon_kin"/>
    <property type="match status" value="1"/>
</dbReference>
<dbReference type="AlphaFoldDB" id="A0A133V827"/>
<accession>A0A133V827</accession>
<dbReference type="GO" id="GO:0005829">
    <property type="term" value="C:cytosol"/>
    <property type="evidence" value="ECO:0007669"/>
    <property type="project" value="TreeGrafter"/>
</dbReference>
<proteinExistence type="predicted"/>
<evidence type="ECO:0000259" key="10">
    <source>
        <dbReference type="Pfam" id="PF00288"/>
    </source>
</evidence>
<evidence type="ECO:0000313" key="13">
    <source>
        <dbReference type="Proteomes" id="UP000070400"/>
    </source>
</evidence>
<dbReference type="PRINTS" id="PR00959">
    <property type="entry name" value="MEVGALKINASE"/>
</dbReference>
<evidence type="ECO:0000256" key="4">
    <source>
        <dbReference type="ARBA" id="ARBA00022741"/>
    </source>
</evidence>
<evidence type="ECO:0008006" key="14">
    <source>
        <dbReference type="Google" id="ProtNLM"/>
    </source>
</evidence>
<evidence type="ECO:0000256" key="9">
    <source>
        <dbReference type="ARBA" id="ARBA00029438"/>
    </source>
</evidence>
<gene>
    <name evidence="12" type="ORF">AKJ43_01490</name>
</gene>
<feature type="domain" description="GHMP kinase C-terminal" evidence="11">
    <location>
        <begin position="229"/>
        <end position="303"/>
    </location>
</feature>
<dbReference type="Gene3D" id="3.30.70.890">
    <property type="entry name" value="GHMP kinase, C-terminal domain"/>
    <property type="match status" value="1"/>
</dbReference>
<keyword evidence="2" id="KW-0444">Lipid biosynthesis</keyword>
<evidence type="ECO:0000256" key="8">
    <source>
        <dbReference type="ARBA" id="ARBA00023098"/>
    </source>
</evidence>
<feature type="domain" description="GHMP kinase N-terminal" evidence="10">
    <location>
        <begin position="77"/>
        <end position="163"/>
    </location>
</feature>
<dbReference type="PANTHER" id="PTHR43290:SF2">
    <property type="entry name" value="MEVALONATE KINASE"/>
    <property type="match status" value="1"/>
</dbReference>
<evidence type="ECO:0000313" key="12">
    <source>
        <dbReference type="EMBL" id="KXB02585.1"/>
    </source>
</evidence>
<keyword evidence="1" id="KW-0963">Cytoplasm</keyword>
<comment type="caution">
    <text evidence="12">The sequence shown here is derived from an EMBL/GenBank/DDBJ whole genome shotgun (WGS) entry which is preliminary data.</text>
</comment>
<keyword evidence="8" id="KW-0443">Lipid metabolism</keyword>
<evidence type="ECO:0000256" key="3">
    <source>
        <dbReference type="ARBA" id="ARBA00022679"/>
    </source>
</evidence>
<dbReference type="Gene3D" id="3.30.230.10">
    <property type="match status" value="1"/>
</dbReference>
<dbReference type="Proteomes" id="UP000070400">
    <property type="component" value="Unassembled WGS sequence"/>
</dbReference>
<evidence type="ECO:0000256" key="2">
    <source>
        <dbReference type="ARBA" id="ARBA00022516"/>
    </source>
</evidence>
<dbReference type="UniPathway" id="UPA00057">
    <property type="reaction ID" value="UER00098"/>
</dbReference>
<dbReference type="InterPro" id="IPR006204">
    <property type="entry name" value="GHMP_kinase_N_dom"/>
</dbReference>
<dbReference type="GO" id="GO:0005524">
    <property type="term" value="F:ATP binding"/>
    <property type="evidence" value="ECO:0007669"/>
    <property type="project" value="UniProtKB-KW"/>
</dbReference>
<evidence type="ECO:0000259" key="11">
    <source>
        <dbReference type="Pfam" id="PF08544"/>
    </source>
</evidence>
<dbReference type="InterPro" id="IPR036554">
    <property type="entry name" value="GHMP_kinase_C_sf"/>
</dbReference>
<evidence type="ECO:0000256" key="7">
    <source>
        <dbReference type="ARBA" id="ARBA00022842"/>
    </source>
</evidence>
<keyword evidence="5" id="KW-0418">Kinase</keyword>
<dbReference type="GO" id="GO:0004496">
    <property type="term" value="F:mevalonate kinase activity"/>
    <property type="evidence" value="ECO:0007669"/>
    <property type="project" value="InterPro"/>
</dbReference>
<dbReference type="SUPFAM" id="SSF55060">
    <property type="entry name" value="GHMP Kinase, C-terminal domain"/>
    <property type="match status" value="1"/>
</dbReference>
<evidence type="ECO:0000256" key="6">
    <source>
        <dbReference type="ARBA" id="ARBA00022840"/>
    </source>
</evidence>
<keyword evidence="6" id="KW-0067">ATP-binding</keyword>
<comment type="pathway">
    <text evidence="9">Isoprenoid biosynthesis; isopentenyl diphosphate biosynthesis via mevalonate pathway; isopentenyl diphosphate from (R)-mevalonate: step 1/3.</text>
</comment>
<dbReference type="PANTHER" id="PTHR43290">
    <property type="entry name" value="MEVALONATE KINASE"/>
    <property type="match status" value="1"/>
</dbReference>